<evidence type="ECO:0000256" key="4">
    <source>
        <dbReference type="ARBA" id="ARBA00023163"/>
    </source>
</evidence>
<evidence type="ECO:0000256" key="1">
    <source>
        <dbReference type="ARBA" id="ARBA00009437"/>
    </source>
</evidence>
<comment type="similarity">
    <text evidence="1">Belongs to the LysR transcriptional regulatory family.</text>
</comment>
<keyword evidence="2" id="KW-0805">Transcription regulation</keyword>
<evidence type="ECO:0000313" key="7">
    <source>
        <dbReference type="Proteomes" id="UP000050816"/>
    </source>
</evidence>
<dbReference type="InterPro" id="IPR036388">
    <property type="entry name" value="WH-like_DNA-bd_sf"/>
</dbReference>
<dbReference type="FunFam" id="1.10.10.10:FF:000001">
    <property type="entry name" value="LysR family transcriptional regulator"/>
    <property type="match status" value="1"/>
</dbReference>
<dbReference type="InterPro" id="IPR036390">
    <property type="entry name" value="WH_DNA-bd_sf"/>
</dbReference>
<dbReference type="Pfam" id="PF00126">
    <property type="entry name" value="HTH_1"/>
    <property type="match status" value="1"/>
</dbReference>
<dbReference type="GO" id="GO:0005829">
    <property type="term" value="C:cytosol"/>
    <property type="evidence" value="ECO:0007669"/>
    <property type="project" value="TreeGrafter"/>
</dbReference>
<dbReference type="InterPro" id="IPR050950">
    <property type="entry name" value="HTH-type_LysR_regulators"/>
</dbReference>
<dbReference type="SUPFAM" id="SSF53850">
    <property type="entry name" value="Periplasmic binding protein-like II"/>
    <property type="match status" value="1"/>
</dbReference>
<evidence type="ECO:0000259" key="5">
    <source>
        <dbReference type="PROSITE" id="PS50931"/>
    </source>
</evidence>
<comment type="caution">
    <text evidence="6">The sequence shown here is derived from an EMBL/GenBank/DDBJ whole genome shotgun (WGS) entry which is preliminary data.</text>
</comment>
<dbReference type="Pfam" id="PF03466">
    <property type="entry name" value="LysR_substrate"/>
    <property type="match status" value="1"/>
</dbReference>
<dbReference type="CDD" id="cd05466">
    <property type="entry name" value="PBP2_LTTR_substrate"/>
    <property type="match status" value="1"/>
</dbReference>
<dbReference type="InterPro" id="IPR005119">
    <property type="entry name" value="LysR_subst-bd"/>
</dbReference>
<dbReference type="Gene3D" id="3.40.190.10">
    <property type="entry name" value="Periplasmic binding protein-like II"/>
    <property type="match status" value="2"/>
</dbReference>
<dbReference type="Proteomes" id="UP000050816">
    <property type="component" value="Unassembled WGS sequence"/>
</dbReference>
<name>A0A0R1UIK8_9LACO</name>
<evidence type="ECO:0000313" key="6">
    <source>
        <dbReference type="EMBL" id="KRL90693.1"/>
    </source>
</evidence>
<dbReference type="GO" id="GO:0003700">
    <property type="term" value="F:DNA-binding transcription factor activity"/>
    <property type="evidence" value="ECO:0007669"/>
    <property type="project" value="InterPro"/>
</dbReference>
<dbReference type="PROSITE" id="PS50931">
    <property type="entry name" value="HTH_LYSR"/>
    <property type="match status" value="1"/>
</dbReference>
<protein>
    <submittedName>
        <fullName evidence="6">Transcriptional regulator</fullName>
    </submittedName>
</protein>
<reference evidence="6 7" key="1">
    <citation type="journal article" date="2015" name="Genome Announc.">
        <title>Expanding the biotechnology potential of lactobacilli through comparative genomics of 213 strains and associated genera.</title>
        <authorList>
            <person name="Sun Z."/>
            <person name="Harris H.M."/>
            <person name="McCann A."/>
            <person name="Guo C."/>
            <person name="Argimon S."/>
            <person name="Zhang W."/>
            <person name="Yang X."/>
            <person name="Jeffery I.B."/>
            <person name="Cooney J.C."/>
            <person name="Kagawa T.F."/>
            <person name="Liu W."/>
            <person name="Song Y."/>
            <person name="Salvetti E."/>
            <person name="Wrobel A."/>
            <person name="Rasinkangas P."/>
            <person name="Parkhill J."/>
            <person name="Rea M.C."/>
            <person name="O'Sullivan O."/>
            <person name="Ritari J."/>
            <person name="Douillard F.P."/>
            <person name="Paul Ross R."/>
            <person name="Yang R."/>
            <person name="Briner A.E."/>
            <person name="Felis G.E."/>
            <person name="de Vos W.M."/>
            <person name="Barrangou R."/>
            <person name="Klaenhammer T.R."/>
            <person name="Caufield P.W."/>
            <person name="Cui Y."/>
            <person name="Zhang H."/>
            <person name="O'Toole P.W."/>
        </authorList>
    </citation>
    <scope>NUCLEOTIDE SEQUENCE [LARGE SCALE GENOMIC DNA]</scope>
    <source>
        <strain evidence="6 7">DSM 15946</strain>
    </source>
</reference>
<keyword evidence="4" id="KW-0804">Transcription</keyword>
<dbReference type="SUPFAM" id="SSF46785">
    <property type="entry name" value="Winged helix' DNA-binding domain"/>
    <property type="match status" value="1"/>
</dbReference>
<proteinExistence type="inferred from homology"/>
<evidence type="ECO:0000256" key="2">
    <source>
        <dbReference type="ARBA" id="ARBA00023015"/>
    </source>
</evidence>
<dbReference type="Gene3D" id="1.10.10.10">
    <property type="entry name" value="Winged helix-like DNA-binding domain superfamily/Winged helix DNA-binding domain"/>
    <property type="match status" value="1"/>
</dbReference>
<dbReference type="InterPro" id="IPR000847">
    <property type="entry name" value="LysR_HTH_N"/>
</dbReference>
<dbReference type="PANTHER" id="PTHR30419:SF8">
    <property type="entry name" value="NITROGEN ASSIMILATION TRANSCRIPTIONAL ACTIVATOR-RELATED"/>
    <property type="match status" value="1"/>
</dbReference>
<evidence type="ECO:0000256" key="3">
    <source>
        <dbReference type="ARBA" id="ARBA00023125"/>
    </source>
</evidence>
<organism evidence="6 7">
    <name type="scientific">Limosilactobacillus ingluviei DSM 15946</name>
    <dbReference type="NCBI Taxonomy" id="1423760"/>
    <lineage>
        <taxon>Bacteria</taxon>
        <taxon>Bacillati</taxon>
        <taxon>Bacillota</taxon>
        <taxon>Bacilli</taxon>
        <taxon>Lactobacillales</taxon>
        <taxon>Lactobacillaceae</taxon>
        <taxon>Limosilactobacillus</taxon>
    </lineage>
</organism>
<dbReference type="PANTHER" id="PTHR30419">
    <property type="entry name" value="HTH-TYPE TRANSCRIPTIONAL REGULATOR YBHD"/>
    <property type="match status" value="1"/>
</dbReference>
<dbReference type="PRINTS" id="PR00039">
    <property type="entry name" value="HTHLYSR"/>
</dbReference>
<accession>A0A0R1UIK8</accession>
<feature type="domain" description="HTH lysR-type" evidence="5">
    <location>
        <begin position="1"/>
        <end position="58"/>
    </location>
</feature>
<dbReference type="RefSeq" id="WP_056954365.1">
    <property type="nucleotide sequence ID" value="NZ_AZFK01000028.1"/>
</dbReference>
<dbReference type="GO" id="GO:0003677">
    <property type="term" value="F:DNA binding"/>
    <property type="evidence" value="ECO:0007669"/>
    <property type="project" value="UniProtKB-KW"/>
</dbReference>
<gene>
    <name evidence="6" type="ORF">FC43_GL001297</name>
</gene>
<dbReference type="PATRIC" id="fig|1423760.3.peg.1367"/>
<keyword evidence="3" id="KW-0238">DNA-binding</keyword>
<dbReference type="AlphaFoldDB" id="A0A0R1UIK8"/>
<dbReference type="EMBL" id="AZFK01000028">
    <property type="protein sequence ID" value="KRL90693.1"/>
    <property type="molecule type" value="Genomic_DNA"/>
</dbReference>
<sequence length="294" mass="32506">METRVLRYFLVVAETNNITQAARQLHLTQPTLSRQIQELERTVGRPLFDRHHHQLHLNAAGVLFRQRVKVILDLLEHAQQELQTSSTGLSGTVNLGLVESAVAPWLLEQVAAFQDHHPAVKFQLFSGDGDSLRPRLDQGQDDLAALIEPVEAAKYHFLALPVREEWGISMRADDPLAQRAGLQPAEVATLPLVMGRRPIVRDALADTLQLSPAELNLKVVTNLPGAVPTLLKTGHYYHLGIRGVATQYHDPALAFVPLVPKTTSGHLLAWKKHRPLSPAATAFLQFITPLTING</sequence>